<keyword evidence="2" id="KW-1133">Transmembrane helix</keyword>
<feature type="compositionally biased region" description="Basic and acidic residues" evidence="1">
    <location>
        <begin position="150"/>
        <end position="161"/>
    </location>
</feature>
<evidence type="ECO:0000313" key="4">
    <source>
        <dbReference type="Proteomes" id="UP000557307"/>
    </source>
</evidence>
<evidence type="ECO:0000313" key="3">
    <source>
        <dbReference type="EMBL" id="MBB5282613.1"/>
    </source>
</evidence>
<keyword evidence="2" id="KW-0472">Membrane</keyword>
<sequence length="319" mass="35828">MHWKLADDEYDRYKKRADAFFDRGDYLNALRQYRNCLEVPTYENDPYAKGRIALVEKLVKLREEAHKALNAGKGEEAAGLFEQIVMENPKDSITKVNLTDYWTGEATRYYEQQNYEEAKVRYQKALPYATKPALIQLQIQNSEAFIKLKADQNRKAEEPSKKAATGSQDTSSVARSKPNNLIDSPEKTKSANAATRNHRLGPKLLVGAVGLGAGAYAYSLNKQYQTKLDEVNRIGKMTDPDGDHIIMTAGEYDQWQTAYNEAKDSKRNRSKFVASLGVVGVAALTEVLLLAIPKSRKSTRISIESSTQSLGLGVRYTFK</sequence>
<dbReference type="Gene3D" id="1.25.40.10">
    <property type="entry name" value="Tetratricopeptide repeat domain"/>
    <property type="match status" value="1"/>
</dbReference>
<evidence type="ECO:0000256" key="2">
    <source>
        <dbReference type="SAM" id="Phobius"/>
    </source>
</evidence>
<reference evidence="3 4" key="1">
    <citation type="submission" date="2020-08" db="EMBL/GenBank/DDBJ databases">
        <title>Genomic Encyclopedia of Type Strains, Phase IV (KMG-IV): sequencing the most valuable type-strain genomes for metagenomic binning, comparative biology and taxonomic classification.</title>
        <authorList>
            <person name="Goeker M."/>
        </authorList>
    </citation>
    <scope>NUCLEOTIDE SEQUENCE [LARGE SCALE GENOMIC DNA]</scope>
    <source>
        <strain evidence="3 4">DSM 105074</strain>
    </source>
</reference>
<feature type="transmembrane region" description="Helical" evidence="2">
    <location>
        <begin position="272"/>
        <end position="292"/>
    </location>
</feature>
<evidence type="ECO:0000256" key="1">
    <source>
        <dbReference type="SAM" id="MobiDB-lite"/>
    </source>
</evidence>
<name>A0A840TN15_9BACT</name>
<dbReference type="RefSeq" id="WP_184171034.1">
    <property type="nucleotide sequence ID" value="NZ_JACHGF010000001.1"/>
</dbReference>
<keyword evidence="4" id="KW-1185">Reference proteome</keyword>
<dbReference type="InterPro" id="IPR011990">
    <property type="entry name" value="TPR-like_helical_dom_sf"/>
</dbReference>
<proteinExistence type="predicted"/>
<dbReference type="SUPFAM" id="SSF48452">
    <property type="entry name" value="TPR-like"/>
    <property type="match status" value="1"/>
</dbReference>
<gene>
    <name evidence="3" type="ORF">HNQ92_000734</name>
</gene>
<keyword evidence="2" id="KW-0812">Transmembrane</keyword>
<dbReference type="AlphaFoldDB" id="A0A840TN15"/>
<dbReference type="Proteomes" id="UP000557307">
    <property type="component" value="Unassembled WGS sequence"/>
</dbReference>
<feature type="compositionally biased region" description="Polar residues" evidence="1">
    <location>
        <begin position="165"/>
        <end position="182"/>
    </location>
</feature>
<dbReference type="EMBL" id="JACHGF010000001">
    <property type="protein sequence ID" value="MBB5282613.1"/>
    <property type="molecule type" value="Genomic_DNA"/>
</dbReference>
<comment type="caution">
    <text evidence="3">The sequence shown here is derived from an EMBL/GenBank/DDBJ whole genome shotgun (WGS) entry which is preliminary data.</text>
</comment>
<feature type="region of interest" description="Disordered" evidence="1">
    <location>
        <begin position="150"/>
        <end position="196"/>
    </location>
</feature>
<organism evidence="3 4">
    <name type="scientific">Rhabdobacter roseus</name>
    <dbReference type="NCBI Taxonomy" id="1655419"/>
    <lineage>
        <taxon>Bacteria</taxon>
        <taxon>Pseudomonadati</taxon>
        <taxon>Bacteroidota</taxon>
        <taxon>Cytophagia</taxon>
        <taxon>Cytophagales</taxon>
        <taxon>Cytophagaceae</taxon>
        <taxon>Rhabdobacter</taxon>
    </lineage>
</organism>
<accession>A0A840TN15</accession>
<protein>
    <submittedName>
        <fullName evidence="3">Tetratricopeptide (TPR) repeat protein</fullName>
    </submittedName>
</protein>